<dbReference type="AlphaFoldDB" id="A0A9X1Z7L2"/>
<dbReference type="RefSeq" id="WP_188926607.1">
    <property type="nucleotide sequence ID" value="NZ_BMQI01000049.1"/>
</dbReference>
<feature type="binding site" evidence="3">
    <location>
        <position position="10"/>
    </location>
    <ligand>
        <name>Zn(2+)</name>
        <dbReference type="ChEBI" id="CHEBI:29105"/>
    </ligand>
</feature>
<accession>A0A9X1Z7L2</accession>
<dbReference type="PANTHER" id="PTHR36150">
    <property type="entry name" value="DNA GYRASE INHIBITOR YACG"/>
    <property type="match status" value="1"/>
</dbReference>
<keyword evidence="2 3" id="KW-0862">Zinc</keyword>
<dbReference type="GO" id="GO:0008657">
    <property type="term" value="F:DNA topoisomerase type II (double strand cut, ATP-hydrolyzing) inhibitor activity"/>
    <property type="evidence" value="ECO:0007669"/>
    <property type="project" value="UniProtKB-UniRule"/>
</dbReference>
<evidence type="ECO:0000256" key="2">
    <source>
        <dbReference type="ARBA" id="ARBA00022833"/>
    </source>
</evidence>
<comment type="function">
    <text evidence="3">Inhibits all the catalytic activities of DNA gyrase by preventing its interaction with DNA. Acts by binding directly to the C-terminal domain of GyrB, which probably disrupts DNA binding by the gyrase.</text>
</comment>
<feature type="binding site" evidence="3">
    <location>
        <position position="26"/>
    </location>
    <ligand>
        <name>Zn(2+)</name>
        <dbReference type="ChEBI" id="CHEBI:29105"/>
    </ligand>
</feature>
<dbReference type="GO" id="GO:0008270">
    <property type="term" value="F:zinc ion binding"/>
    <property type="evidence" value="ECO:0007669"/>
    <property type="project" value="UniProtKB-UniRule"/>
</dbReference>
<evidence type="ECO:0000313" key="4">
    <source>
        <dbReference type="EMBL" id="MCL1107163.1"/>
    </source>
</evidence>
<comment type="similarity">
    <text evidence="3">Belongs to the DNA gyrase inhibitor YacG family.</text>
</comment>
<dbReference type="Proteomes" id="UP001139408">
    <property type="component" value="Unassembled WGS sequence"/>
</dbReference>
<protein>
    <recommendedName>
        <fullName evidence="3">DNA gyrase inhibitor YacG</fullName>
    </recommendedName>
</protein>
<evidence type="ECO:0000256" key="3">
    <source>
        <dbReference type="HAMAP-Rule" id="MF_00649"/>
    </source>
</evidence>
<sequence>MPLTVKCPICSTSVEWNTTSLFKPFCSERCKLIDLGDWASEKHSIPVKDNIDPDMMDDIGYDEEDFFKQ</sequence>
<evidence type="ECO:0000313" key="5">
    <source>
        <dbReference type="Proteomes" id="UP001139408"/>
    </source>
</evidence>
<dbReference type="EMBL" id="JAKILJ010000051">
    <property type="protein sequence ID" value="MCL1107163.1"/>
    <property type="molecule type" value="Genomic_DNA"/>
</dbReference>
<dbReference type="GO" id="GO:0006355">
    <property type="term" value="P:regulation of DNA-templated transcription"/>
    <property type="evidence" value="ECO:0007669"/>
    <property type="project" value="InterPro"/>
</dbReference>
<dbReference type="InterPro" id="IPR005584">
    <property type="entry name" value="DNA_gyrase_inhibitor_YacG"/>
</dbReference>
<comment type="caution">
    <text evidence="4">The sequence shown here is derived from an EMBL/GenBank/DDBJ whole genome shotgun (WGS) entry which is preliminary data.</text>
</comment>
<dbReference type="HAMAP" id="MF_00649">
    <property type="entry name" value="DNA_gyrase_inhibitor_YacG"/>
    <property type="match status" value="1"/>
</dbReference>
<gene>
    <name evidence="3 4" type="primary">yacG</name>
    <name evidence="4" type="ORF">L2749_18240</name>
</gene>
<comment type="cofactor">
    <cofactor evidence="3">
        <name>Zn(2+)</name>
        <dbReference type="ChEBI" id="CHEBI:29105"/>
    </cofactor>
    <text evidence="3">Binds 1 zinc ion.</text>
</comment>
<organism evidence="4 5">
    <name type="scientific">Shewanella algicola</name>
    <dbReference type="NCBI Taxonomy" id="640633"/>
    <lineage>
        <taxon>Bacteria</taxon>
        <taxon>Pseudomonadati</taxon>
        <taxon>Pseudomonadota</taxon>
        <taxon>Gammaproteobacteria</taxon>
        <taxon>Alteromonadales</taxon>
        <taxon>Shewanellaceae</taxon>
        <taxon>Shewanella</taxon>
    </lineage>
</organism>
<keyword evidence="1 3" id="KW-0479">Metal-binding</keyword>
<feature type="binding site" evidence="3">
    <location>
        <position position="30"/>
    </location>
    <ligand>
        <name>Zn(2+)</name>
        <dbReference type="ChEBI" id="CHEBI:29105"/>
    </ligand>
</feature>
<comment type="subunit">
    <text evidence="3">Interacts with GyrB.</text>
</comment>
<dbReference type="Pfam" id="PF03884">
    <property type="entry name" value="YacG"/>
    <property type="match status" value="1"/>
</dbReference>
<keyword evidence="5" id="KW-1185">Reference proteome</keyword>
<dbReference type="PANTHER" id="PTHR36150:SF1">
    <property type="entry name" value="DNA GYRASE INHIBITOR YACG"/>
    <property type="match status" value="1"/>
</dbReference>
<proteinExistence type="inferred from homology"/>
<dbReference type="InterPro" id="IPR013088">
    <property type="entry name" value="Znf_NHR/GATA"/>
</dbReference>
<dbReference type="SUPFAM" id="SSF57716">
    <property type="entry name" value="Glucocorticoid receptor-like (DNA-binding domain)"/>
    <property type="match status" value="1"/>
</dbReference>
<reference evidence="4" key="1">
    <citation type="submission" date="2022-01" db="EMBL/GenBank/DDBJ databases">
        <title>Whole genome-based taxonomy of the Shewanellaceae.</title>
        <authorList>
            <person name="Martin-Rodriguez A.J."/>
        </authorList>
    </citation>
    <scope>NUCLEOTIDE SEQUENCE</scope>
    <source>
        <strain evidence="4">DSM 23803</strain>
    </source>
</reference>
<dbReference type="NCBIfam" id="NF001638">
    <property type="entry name" value="PRK00418.1"/>
    <property type="match status" value="1"/>
</dbReference>
<evidence type="ECO:0000256" key="1">
    <source>
        <dbReference type="ARBA" id="ARBA00022723"/>
    </source>
</evidence>
<dbReference type="Gene3D" id="3.30.50.10">
    <property type="entry name" value="Erythroid Transcription Factor GATA-1, subunit A"/>
    <property type="match status" value="1"/>
</dbReference>
<name>A0A9X1Z7L2_9GAMM</name>
<feature type="binding site" evidence="3">
    <location>
        <position position="7"/>
    </location>
    <ligand>
        <name>Zn(2+)</name>
        <dbReference type="ChEBI" id="CHEBI:29105"/>
    </ligand>
</feature>